<name>A0A1B8TT60_9FLAO</name>
<proteinExistence type="predicted"/>
<sequence length="148" mass="16861">MIICTLIISLNQGYTQNKEKANWYSYASKTSVKIGDEIDLFFKVEIAHNWFIYAINQKSTVLPSLIANFKPKNCELIGEPKSLEEVTIINQTTQEYANLYSGISGGFKQRIKITGKHPTIHTIINYALVSLDTGEYELKEKKINIKIE</sequence>
<dbReference type="KEGG" id="pob:LPB03_12065"/>
<accession>A0A1B8TT60</accession>
<evidence type="ECO:0000313" key="1">
    <source>
        <dbReference type="EMBL" id="OBY62871.1"/>
    </source>
</evidence>
<dbReference type="AlphaFoldDB" id="A0A1B8TT60"/>
<reference evidence="2" key="1">
    <citation type="submission" date="2016-02" db="EMBL/GenBank/DDBJ databases">
        <authorList>
            <person name="Shin S.-K."/>
            <person name="Yi H."/>
            <person name="Kim E."/>
        </authorList>
    </citation>
    <scope>NUCLEOTIDE SEQUENCE [LARGE SCALE GENOMIC DNA]</scope>
    <source>
        <strain evidence="2">LPB0003</strain>
    </source>
</reference>
<evidence type="ECO:0000313" key="2">
    <source>
        <dbReference type="Proteomes" id="UP000092584"/>
    </source>
</evidence>
<dbReference type="STRING" id="1774273.LPB03_12065"/>
<keyword evidence="2" id="KW-1185">Reference proteome</keyword>
<dbReference type="Proteomes" id="UP000092584">
    <property type="component" value="Unassembled WGS sequence"/>
</dbReference>
<dbReference type="EMBL" id="LSFM01000023">
    <property type="protein sequence ID" value="OBY62871.1"/>
    <property type="molecule type" value="Genomic_DNA"/>
</dbReference>
<protein>
    <submittedName>
        <fullName evidence="1">Uncharacterized protein</fullName>
    </submittedName>
</protein>
<organism evidence="1 2">
    <name type="scientific">Polaribacter vadi</name>
    <dbReference type="NCBI Taxonomy" id="1774273"/>
    <lineage>
        <taxon>Bacteria</taxon>
        <taxon>Pseudomonadati</taxon>
        <taxon>Bacteroidota</taxon>
        <taxon>Flavobacteriia</taxon>
        <taxon>Flavobacteriales</taxon>
        <taxon>Flavobacteriaceae</taxon>
    </lineage>
</organism>
<comment type="caution">
    <text evidence="1">The sequence shown here is derived from an EMBL/GenBank/DDBJ whole genome shotgun (WGS) entry which is preliminary data.</text>
</comment>
<gene>
    <name evidence="1" type="ORF">LPB3_12080</name>
</gene>